<feature type="region of interest" description="Disordered" evidence="1">
    <location>
        <begin position="127"/>
        <end position="156"/>
    </location>
</feature>
<keyword evidence="5" id="KW-1185">Reference proteome</keyword>
<dbReference type="InterPro" id="IPR029058">
    <property type="entry name" value="AB_hydrolase_fold"/>
</dbReference>
<accession>A0A0N4U4N4</accession>
<dbReference type="Proteomes" id="UP000038040">
    <property type="component" value="Unplaced"/>
</dbReference>
<feature type="compositionally biased region" description="Basic residues" evidence="1">
    <location>
        <begin position="304"/>
        <end position="316"/>
    </location>
</feature>
<dbReference type="InterPro" id="IPR056519">
    <property type="entry name" value="KANSL3_1st"/>
</dbReference>
<feature type="domain" description="KANSL3 helical" evidence="2">
    <location>
        <begin position="780"/>
        <end position="946"/>
    </location>
</feature>
<dbReference type="PANTHER" id="PTHR13136:SF16">
    <property type="entry name" value="KAT8 REGULATORY NSL COMPLEX SUBUNIT 3"/>
    <property type="match status" value="1"/>
</dbReference>
<evidence type="ECO:0000259" key="2">
    <source>
        <dbReference type="Pfam" id="PF23154"/>
    </source>
</evidence>
<dbReference type="PANTHER" id="PTHR13136">
    <property type="entry name" value="TESTIS DEVELOPMENT PROTEIN PRTD"/>
    <property type="match status" value="1"/>
</dbReference>
<feature type="region of interest" description="Disordered" evidence="1">
    <location>
        <begin position="602"/>
        <end position="658"/>
    </location>
</feature>
<dbReference type="GO" id="GO:0044545">
    <property type="term" value="C:NSL complex"/>
    <property type="evidence" value="ECO:0007669"/>
    <property type="project" value="TreeGrafter"/>
</dbReference>
<reference evidence="3 5" key="2">
    <citation type="submission" date="2018-11" db="EMBL/GenBank/DDBJ databases">
        <authorList>
            <consortium name="Pathogen Informatics"/>
        </authorList>
    </citation>
    <scope>NUCLEOTIDE SEQUENCE [LARGE SCALE GENOMIC DNA]</scope>
</reference>
<dbReference type="STRING" id="318479.A0A0N4U4N4"/>
<dbReference type="GO" id="GO:0045944">
    <property type="term" value="P:positive regulation of transcription by RNA polymerase II"/>
    <property type="evidence" value="ECO:0007669"/>
    <property type="project" value="TreeGrafter"/>
</dbReference>
<feature type="compositionally biased region" description="Polar residues" evidence="1">
    <location>
        <begin position="127"/>
        <end position="139"/>
    </location>
</feature>
<evidence type="ECO:0000256" key="1">
    <source>
        <dbReference type="SAM" id="MobiDB-lite"/>
    </source>
</evidence>
<protein>
    <submittedName>
        <fullName evidence="6">DH domain-containing protein</fullName>
    </submittedName>
</protein>
<feature type="compositionally biased region" description="Polar residues" evidence="1">
    <location>
        <begin position="327"/>
        <end position="341"/>
    </location>
</feature>
<dbReference type="WBParaSite" id="DME_0000175301-mRNA-1">
    <property type="protein sequence ID" value="DME_0000175301-mRNA-1"/>
    <property type="gene ID" value="DME_0000175301"/>
</dbReference>
<dbReference type="OrthoDB" id="6415022at2759"/>
<gene>
    <name evidence="3" type="ORF">DME_LOCUS6113</name>
</gene>
<proteinExistence type="predicted"/>
<feature type="compositionally biased region" description="Basic and acidic residues" evidence="1">
    <location>
        <begin position="612"/>
        <end position="625"/>
    </location>
</feature>
<reference evidence="6" key="1">
    <citation type="submission" date="2017-02" db="UniProtKB">
        <authorList>
            <consortium name="WormBaseParasite"/>
        </authorList>
    </citation>
    <scope>IDENTIFICATION</scope>
</reference>
<feature type="compositionally biased region" description="Basic and acidic residues" evidence="1">
    <location>
        <begin position="547"/>
        <end position="564"/>
    </location>
</feature>
<name>A0A0N4U4N4_DRAME</name>
<evidence type="ECO:0000313" key="6">
    <source>
        <dbReference type="WBParaSite" id="DME_0000175301-mRNA-1"/>
    </source>
</evidence>
<evidence type="ECO:0000313" key="4">
    <source>
        <dbReference type="Proteomes" id="UP000038040"/>
    </source>
</evidence>
<dbReference type="Proteomes" id="UP000274756">
    <property type="component" value="Unassembled WGS sequence"/>
</dbReference>
<sequence length="1232" mass="139324">MVHSTAYNRIARRVENRLYELICFLIGPRKTSVVVCLSDLTKKLISLPVVEFSLPPNFINRRKKRIPRRISVSSTAQPKKKDTLSDNLQTKLAPVSPVKQASLVSACVESVTSKKLEMIDSVKSAMVDSNNENGDSLLSSKRPRRGKKTSIYSTKTRSKKESISVVSKSDDISSIIKKKRSARLWEKLEHLIHISNDLSEKSEKVEMHPPLIQETSSNEVDKSDDASIDDKRITAVVKDRSNCSWKDEEEFSEDIAVEIKCALDELISQISEQTEVNAKPCDLITEPLRLPEERRIVPPLRIRLPNKRQMRARKPARSKEYSPPGPSSRQKYLNSGGTVGVNQKQRFGTSLKECDETAFGDSNSQILSSSCSSEHNNSPNQELKTLFMTLPDYLGLSSWIHLTTLILSFVFLQLGTSSLAKVDCEESREKSFNKPGFETSLQNISSNKSDNSKLGCENSLQNIFSNDDIFTTESEDASIDLRMDFTSPVQQYEANAAVDFKLVDEGKETSTGRHLRPKSVTYKELFPELFSSRRRKASNSNQLPPKKVRENERKSEKCVEETVEHGTPQTSSTAEAHIGSTMIEILKDNALEEQDSLNLPVVSNHASSPFEHSQKMYRRDGSALERKRRMYNVNADTNNSPDDDDDNNIGQRRQHSKESHYEMFFDPLPPILLDSKDFCKEFEEMHAKASMNVGNVDFPKNVDQKLRTQCLQPVPYFKRIAQRRKLNPFAIGLKSRSSDNDSSIFYREILLRGEDLRKQNDAEIVVDGLLPQGDDDDVGTVNPALEIARSICRVIPRPTNTDDDGQSVELTVDDISNLIETESAERKELLQDLIKIIMSQYTSEIVSENVTGGASIQYDTMMKNCYRLRDRALLFTQERRDNVIWAHKSLIENLPINILATYINMLRFCKTMDRHLIDLILKKDSYDKIKSLIQPIRDFILSKVYDPQTIAISKTLSVSVTLKRRVDSICLIAVGPYINAGDYHPKIKSHDYLFRILLPNIVHYVEHVRLCLPISSEFSACEAADYAITLVCRKVNEVHKRFPSKKIVLVGWGLSGLINHQVVQCTSDISAIVNFAFPMKTVEGMRGDVDDDILLTYCPTLFIVGEKSTDCNIYELQRMASRMIAPAGVMLVGSANNNLQVSSLRLSTERFTQRTVQRALLDDIVDFFEKYCLGPLSNLNRQKPVALAETNDADMSLLKFTSSLFGQHCTSRKDSGARAARDRLKIDWQSSN</sequence>
<organism evidence="4 6">
    <name type="scientific">Dracunculus medinensis</name>
    <name type="common">Guinea worm</name>
    <dbReference type="NCBI Taxonomy" id="318479"/>
    <lineage>
        <taxon>Eukaryota</taxon>
        <taxon>Metazoa</taxon>
        <taxon>Ecdysozoa</taxon>
        <taxon>Nematoda</taxon>
        <taxon>Chromadorea</taxon>
        <taxon>Rhabditida</taxon>
        <taxon>Spirurina</taxon>
        <taxon>Dracunculoidea</taxon>
        <taxon>Dracunculidae</taxon>
        <taxon>Dracunculus</taxon>
    </lineage>
</organism>
<dbReference type="InterPro" id="IPR026555">
    <property type="entry name" value="NSL3/Tex30"/>
</dbReference>
<evidence type="ECO:0000313" key="5">
    <source>
        <dbReference type="Proteomes" id="UP000274756"/>
    </source>
</evidence>
<dbReference type="AlphaFoldDB" id="A0A0N4U4N4"/>
<feature type="region of interest" description="Disordered" evidence="1">
    <location>
        <begin position="303"/>
        <end position="341"/>
    </location>
</feature>
<feature type="region of interest" description="Disordered" evidence="1">
    <location>
        <begin position="531"/>
        <end position="576"/>
    </location>
</feature>
<dbReference type="SUPFAM" id="SSF53474">
    <property type="entry name" value="alpha/beta-Hydrolases"/>
    <property type="match status" value="1"/>
</dbReference>
<dbReference type="EMBL" id="UYYG01001154">
    <property type="protein sequence ID" value="VDN56140.1"/>
    <property type="molecule type" value="Genomic_DNA"/>
</dbReference>
<evidence type="ECO:0000313" key="3">
    <source>
        <dbReference type="EMBL" id="VDN56140.1"/>
    </source>
</evidence>
<dbReference type="Pfam" id="PF23154">
    <property type="entry name" value="KANSL3_1st"/>
    <property type="match status" value="1"/>
</dbReference>